<dbReference type="GO" id="GO:0008171">
    <property type="term" value="F:O-methyltransferase activity"/>
    <property type="evidence" value="ECO:0007669"/>
    <property type="project" value="InterPro"/>
</dbReference>
<keyword evidence="3" id="KW-0949">S-adenosyl-L-methionine</keyword>
<dbReference type="InterPro" id="IPR012967">
    <property type="entry name" value="COMT_dimerisation"/>
</dbReference>
<dbReference type="SUPFAM" id="SSF53335">
    <property type="entry name" value="S-adenosyl-L-methionine-dependent methyltransferases"/>
    <property type="match status" value="1"/>
</dbReference>
<dbReference type="InterPro" id="IPR001077">
    <property type="entry name" value="COMT_C"/>
</dbReference>
<protein>
    <submittedName>
        <fullName evidence="6">O-methyltransferase</fullName>
    </submittedName>
</protein>
<name>A0A2P5IGD6_DIAHE</name>
<keyword evidence="1" id="KW-0489">Methyltransferase</keyword>
<accession>A0A2P5IGD6</accession>
<reference evidence="6" key="1">
    <citation type="submission" date="2017-09" db="EMBL/GenBank/DDBJ databases">
        <title>Polyketide synthases of a Diaporthe helianthi virulent isolate.</title>
        <authorList>
            <person name="Baroncelli R."/>
        </authorList>
    </citation>
    <scope>NUCLEOTIDE SEQUENCE [LARGE SCALE GENOMIC DNA]</scope>
    <source>
        <strain evidence="6">7/96</strain>
    </source>
</reference>
<keyword evidence="7" id="KW-1185">Reference proteome</keyword>
<dbReference type="InterPro" id="IPR036390">
    <property type="entry name" value="WH_DNA-bd_sf"/>
</dbReference>
<dbReference type="PROSITE" id="PS51683">
    <property type="entry name" value="SAM_OMT_II"/>
    <property type="match status" value="1"/>
</dbReference>
<evidence type="ECO:0000256" key="1">
    <source>
        <dbReference type="ARBA" id="ARBA00022603"/>
    </source>
</evidence>
<proteinExistence type="predicted"/>
<evidence type="ECO:0000259" key="5">
    <source>
        <dbReference type="Pfam" id="PF08100"/>
    </source>
</evidence>
<evidence type="ECO:0000256" key="2">
    <source>
        <dbReference type="ARBA" id="ARBA00022679"/>
    </source>
</evidence>
<dbReference type="SUPFAM" id="SSF46785">
    <property type="entry name" value="Winged helix' DNA-binding domain"/>
    <property type="match status" value="1"/>
</dbReference>
<evidence type="ECO:0000256" key="3">
    <source>
        <dbReference type="ARBA" id="ARBA00022691"/>
    </source>
</evidence>
<dbReference type="Gene3D" id="1.10.10.10">
    <property type="entry name" value="Winged helix-like DNA-binding domain superfamily/Winged helix DNA-binding domain"/>
    <property type="match status" value="1"/>
</dbReference>
<dbReference type="InterPro" id="IPR036388">
    <property type="entry name" value="WH-like_DNA-bd_sf"/>
</dbReference>
<dbReference type="PANTHER" id="PTHR43712:SF1">
    <property type="entry name" value="HYPOTHETICAL O-METHYLTRANSFERASE (EUROFUNG)-RELATED"/>
    <property type="match status" value="1"/>
</dbReference>
<evidence type="ECO:0000313" key="6">
    <source>
        <dbReference type="EMBL" id="POS81569.1"/>
    </source>
</evidence>
<dbReference type="Gene3D" id="3.40.50.150">
    <property type="entry name" value="Vaccinia Virus protein VP39"/>
    <property type="match status" value="1"/>
</dbReference>
<comment type="caution">
    <text evidence="6">The sequence shown here is derived from an EMBL/GenBank/DDBJ whole genome shotgun (WGS) entry which is preliminary data.</text>
</comment>
<dbReference type="InterPro" id="IPR016461">
    <property type="entry name" value="COMT-like"/>
</dbReference>
<dbReference type="EMBL" id="MAVT02000001">
    <property type="protein sequence ID" value="POS81569.1"/>
    <property type="molecule type" value="Genomic_DNA"/>
</dbReference>
<organism evidence="6 7">
    <name type="scientific">Diaporthe helianthi</name>
    <dbReference type="NCBI Taxonomy" id="158607"/>
    <lineage>
        <taxon>Eukaryota</taxon>
        <taxon>Fungi</taxon>
        <taxon>Dikarya</taxon>
        <taxon>Ascomycota</taxon>
        <taxon>Pezizomycotina</taxon>
        <taxon>Sordariomycetes</taxon>
        <taxon>Sordariomycetidae</taxon>
        <taxon>Diaporthales</taxon>
        <taxon>Diaporthaceae</taxon>
        <taxon>Diaporthe</taxon>
    </lineage>
</organism>
<evidence type="ECO:0000259" key="4">
    <source>
        <dbReference type="Pfam" id="PF00891"/>
    </source>
</evidence>
<dbReference type="InParanoid" id="A0A2P5IGD6"/>
<keyword evidence="2" id="KW-0808">Transferase</keyword>
<sequence length="432" mass="45923">MAGLPTTPEAVSKRIASINDALTRVSTAAEEYADMSTKGAAAAAQDTTTAAAAAASSAQAQLVSLVKNLLAEVQGPIGAILDLFSSLPKIAALRCLAELGVFAAAAGTSGEPATVDEILGRLGDDVDVEKALLVRLLRTAAAAAGVVEVGEGTYALTASSAARVLAHPDMAAMFKHLVDESGPALVLMPRFFVENGWRQPADPRNCPYTFAHRTEGTEMWEHVAKFPERQKNSNRAMKAQSFDGVWSVGLFPFAEKIKELGYKTDASTPLVVDVGGGAGHTSAKIRELCKEIEGTIVLQDLSGVVEDVSPAEGIVTMAHDFFEEQPVKGAPIYFLRRILHDWADPSSVAILKRIADAMDRKLPSRLVIAEQILPTRGVSSESVLVDMLMMTFTGMERTEKQWEELLGQAGLKVVGFHRAPGTPFGAVEAVLA</sequence>
<feature type="domain" description="O-methyltransferase dimerisation" evidence="5">
    <location>
        <begin position="82"/>
        <end position="161"/>
    </location>
</feature>
<dbReference type="Pfam" id="PF00891">
    <property type="entry name" value="Methyltransf_2"/>
    <property type="match status" value="1"/>
</dbReference>
<dbReference type="Pfam" id="PF08100">
    <property type="entry name" value="Dimerisation"/>
    <property type="match status" value="1"/>
</dbReference>
<gene>
    <name evidence="6" type="ORF">DHEL01_v200007</name>
</gene>
<dbReference type="PANTHER" id="PTHR43712">
    <property type="entry name" value="PUTATIVE (AFU_ORTHOLOGUE AFUA_4G14580)-RELATED"/>
    <property type="match status" value="1"/>
</dbReference>
<evidence type="ECO:0000313" key="7">
    <source>
        <dbReference type="Proteomes" id="UP000094444"/>
    </source>
</evidence>
<feature type="domain" description="O-methyltransferase C-terminal" evidence="4">
    <location>
        <begin position="268"/>
        <end position="411"/>
    </location>
</feature>
<dbReference type="Proteomes" id="UP000094444">
    <property type="component" value="Unassembled WGS sequence"/>
</dbReference>
<dbReference type="GO" id="GO:0032259">
    <property type="term" value="P:methylation"/>
    <property type="evidence" value="ECO:0007669"/>
    <property type="project" value="UniProtKB-KW"/>
</dbReference>
<dbReference type="OrthoDB" id="1535081at2759"/>
<dbReference type="InterPro" id="IPR029063">
    <property type="entry name" value="SAM-dependent_MTases_sf"/>
</dbReference>
<dbReference type="AlphaFoldDB" id="A0A2P5IGD6"/>